<proteinExistence type="predicted"/>
<comment type="caution">
    <text evidence="2">The sequence shown here is derived from an EMBL/GenBank/DDBJ whole genome shotgun (WGS) entry which is preliminary data.</text>
</comment>
<evidence type="ECO:0000259" key="1">
    <source>
        <dbReference type="Pfam" id="PF08242"/>
    </source>
</evidence>
<keyword evidence="2" id="KW-0489">Methyltransferase</keyword>
<protein>
    <submittedName>
        <fullName evidence="2">SAM-dependent methyltransferase</fullName>
    </submittedName>
</protein>
<name>A0A1V6LV01_9FLAO</name>
<dbReference type="Gene3D" id="3.40.50.150">
    <property type="entry name" value="Vaccinia Virus protein VP39"/>
    <property type="match status" value="1"/>
</dbReference>
<sequence>MQQIYELGFWGSGSNPYYSGHGSHHPKYVTPYISAVSQFLSSFTNPIKVCDLGCGDFNIGKQLIPFVSEYIGVDIVPALIQFNQEKYGTDNVYFKCLNLAEEELPKADCAIVRQVLQHLSNTEIESIVPKLYQYNYLILTEHLPEGKFQPNLDIISGRNIRLRKNSGVILEAAPFNFKPIAKKQLLAIPDATNGGVIITTLYQCN</sequence>
<evidence type="ECO:0000313" key="2">
    <source>
        <dbReference type="EMBL" id="OQD43969.1"/>
    </source>
</evidence>
<dbReference type="InterPro" id="IPR013217">
    <property type="entry name" value="Methyltransf_12"/>
</dbReference>
<dbReference type="Pfam" id="PF08242">
    <property type="entry name" value="Methyltransf_12"/>
    <property type="match status" value="1"/>
</dbReference>
<keyword evidence="3" id="KW-1185">Reference proteome</keyword>
<reference evidence="2 3" key="1">
    <citation type="submission" date="2016-12" db="EMBL/GenBank/DDBJ databases">
        <authorList>
            <person name="Song W.-J."/>
            <person name="Kurnit D.M."/>
        </authorList>
    </citation>
    <scope>NUCLEOTIDE SEQUENCE [LARGE SCALE GENOMIC DNA]</scope>
    <source>
        <strain evidence="2 3">HSG9</strain>
    </source>
</reference>
<evidence type="ECO:0000313" key="3">
    <source>
        <dbReference type="Proteomes" id="UP000191680"/>
    </source>
</evidence>
<organism evidence="2 3">
    <name type="scientific">Croceivirga radicis</name>
    <dbReference type="NCBI Taxonomy" id="1929488"/>
    <lineage>
        <taxon>Bacteria</taxon>
        <taxon>Pseudomonadati</taxon>
        <taxon>Bacteroidota</taxon>
        <taxon>Flavobacteriia</taxon>
        <taxon>Flavobacteriales</taxon>
        <taxon>Flavobacteriaceae</taxon>
        <taxon>Croceivirga</taxon>
    </lineage>
</organism>
<feature type="domain" description="Methyltransferase type 12" evidence="1">
    <location>
        <begin position="51"/>
        <end position="132"/>
    </location>
</feature>
<dbReference type="InterPro" id="IPR029063">
    <property type="entry name" value="SAM-dependent_MTases_sf"/>
</dbReference>
<dbReference type="SUPFAM" id="SSF53335">
    <property type="entry name" value="S-adenosyl-L-methionine-dependent methyltransferases"/>
    <property type="match status" value="1"/>
</dbReference>
<dbReference type="GO" id="GO:0008168">
    <property type="term" value="F:methyltransferase activity"/>
    <property type="evidence" value="ECO:0007669"/>
    <property type="project" value="UniProtKB-KW"/>
</dbReference>
<dbReference type="CDD" id="cd02440">
    <property type="entry name" value="AdoMet_MTases"/>
    <property type="match status" value="1"/>
</dbReference>
<dbReference type="RefSeq" id="WP_244901818.1">
    <property type="nucleotide sequence ID" value="NZ_MTBC01000002.1"/>
</dbReference>
<dbReference type="EMBL" id="MTBC01000002">
    <property type="protein sequence ID" value="OQD43969.1"/>
    <property type="molecule type" value="Genomic_DNA"/>
</dbReference>
<keyword evidence="2" id="KW-0808">Transferase</keyword>
<accession>A0A1V6LV01</accession>
<dbReference type="AlphaFoldDB" id="A0A1V6LV01"/>
<dbReference type="Proteomes" id="UP000191680">
    <property type="component" value="Unassembled WGS sequence"/>
</dbReference>
<gene>
    <name evidence="2" type="ORF">BUL40_04310</name>
</gene>
<dbReference type="GO" id="GO:0032259">
    <property type="term" value="P:methylation"/>
    <property type="evidence" value="ECO:0007669"/>
    <property type="project" value="UniProtKB-KW"/>
</dbReference>